<sequence length="134" mass="14342">MASTTDATFGSIPSTIMMMPPATQTHRLLTPVTATRPTFCEKLVCGKVFRMPPSSVPRPSVRRPAASCFWSSCLPVMSDRARNMPADSIITTTMTTVSVRIITGSNVGMPKANGVTMSNQWALATLAKVILPIA</sequence>
<dbReference type="Proteomes" id="UP000622638">
    <property type="component" value="Unassembled WGS sequence"/>
</dbReference>
<gene>
    <name evidence="1" type="ORF">GCM10011572_22930</name>
</gene>
<evidence type="ECO:0000313" key="2">
    <source>
        <dbReference type="Proteomes" id="UP000622638"/>
    </source>
</evidence>
<proteinExistence type="predicted"/>
<accession>A0ABQ1KLC5</accession>
<keyword evidence="2" id="KW-1185">Reference proteome</keyword>
<comment type="caution">
    <text evidence="1">The sequence shown here is derived from an EMBL/GenBank/DDBJ whole genome shotgun (WGS) entry which is preliminary data.</text>
</comment>
<reference evidence="2" key="1">
    <citation type="journal article" date="2019" name="Int. J. Syst. Evol. Microbiol.">
        <title>The Global Catalogue of Microorganisms (GCM) 10K type strain sequencing project: providing services to taxonomists for standard genome sequencing and annotation.</title>
        <authorList>
            <consortium name="The Broad Institute Genomics Platform"/>
            <consortium name="The Broad Institute Genome Sequencing Center for Infectious Disease"/>
            <person name="Wu L."/>
            <person name="Ma J."/>
        </authorList>
    </citation>
    <scope>NUCLEOTIDE SEQUENCE [LARGE SCALE GENOMIC DNA]</scope>
    <source>
        <strain evidence="2">CGMCC 1.15931</strain>
    </source>
</reference>
<dbReference type="EMBL" id="BMKG01000008">
    <property type="protein sequence ID" value="GGC00345.1"/>
    <property type="molecule type" value="Genomic_DNA"/>
</dbReference>
<name>A0ABQ1KLC5_9BURK</name>
<protein>
    <submittedName>
        <fullName evidence="1">Uncharacterized protein</fullName>
    </submittedName>
</protein>
<evidence type="ECO:0000313" key="1">
    <source>
        <dbReference type="EMBL" id="GGC00345.1"/>
    </source>
</evidence>
<organism evidence="1 2">
    <name type="scientific">Pseudoduganella buxea</name>
    <dbReference type="NCBI Taxonomy" id="1949069"/>
    <lineage>
        <taxon>Bacteria</taxon>
        <taxon>Pseudomonadati</taxon>
        <taxon>Pseudomonadota</taxon>
        <taxon>Betaproteobacteria</taxon>
        <taxon>Burkholderiales</taxon>
        <taxon>Oxalobacteraceae</taxon>
        <taxon>Telluria group</taxon>
        <taxon>Pseudoduganella</taxon>
    </lineage>
</organism>